<keyword evidence="2 5" id="KW-0808">Transferase</keyword>
<name>A0A1G5QIY4_9GAMM</name>
<sequence>MQHDFKICHLTSVHARYDTRIFIKEAQSLARAGYCVALVVADGKGDVTKNGVLVYDVGLPQGRRDRFTLTTRKMLKKAKEIDADVYHLHDPELLPAGLKLKRMGKKVIFDSHEDVPMQIRGKSYLNRPARWLFSNAFRRYEAWVCRQLDAVVAATPFIRDKFLAINANSVDINNFPILGELAEDEVNWSLKQHQICYVGDITASRGIKEMVRAVGHVKSGARLQLGGRFSDRQTELEVKSYAGWEGVDQLGWLNRDQIRQVLARSMAGLVTLHSTINYVDALPVKMFEYMSAGLPVIASRFPLWQEIIEGNQCGICVDPSSSQQIAAAIDSLIDDPEWARQMGDNGQRAVRDHYNWPNEEKKLLGLYGGLFGG</sequence>
<dbReference type="Pfam" id="PF13439">
    <property type="entry name" value="Glyco_transf_4"/>
    <property type="match status" value="1"/>
</dbReference>
<dbReference type="PANTHER" id="PTHR12526">
    <property type="entry name" value="GLYCOSYLTRANSFERASE"/>
    <property type="match status" value="1"/>
</dbReference>
<feature type="domain" description="Glycosyl transferase family 1" evidence="3">
    <location>
        <begin position="186"/>
        <end position="348"/>
    </location>
</feature>
<evidence type="ECO:0000259" key="4">
    <source>
        <dbReference type="Pfam" id="PF13439"/>
    </source>
</evidence>
<dbReference type="STRING" id="415747.SAMN03097708_02147"/>
<protein>
    <submittedName>
        <fullName evidence="5">Glycosyltransferase involved in cell wall bisynthesis</fullName>
    </submittedName>
</protein>
<gene>
    <name evidence="5" type="ORF">SAMN03097708_02147</name>
</gene>
<evidence type="ECO:0000256" key="2">
    <source>
        <dbReference type="ARBA" id="ARBA00022679"/>
    </source>
</evidence>
<evidence type="ECO:0000313" key="5">
    <source>
        <dbReference type="EMBL" id="SCZ61510.1"/>
    </source>
</evidence>
<organism evidence="5 6">
    <name type="scientific">Thiohalomonas denitrificans</name>
    <dbReference type="NCBI Taxonomy" id="415747"/>
    <lineage>
        <taxon>Bacteria</taxon>
        <taxon>Pseudomonadati</taxon>
        <taxon>Pseudomonadota</taxon>
        <taxon>Gammaproteobacteria</taxon>
        <taxon>Thiohalomonadales</taxon>
        <taxon>Thiohalomonadaceae</taxon>
        <taxon>Thiohalomonas</taxon>
    </lineage>
</organism>
<dbReference type="InterPro" id="IPR028098">
    <property type="entry name" value="Glyco_trans_4-like_N"/>
</dbReference>
<dbReference type="CDD" id="cd03794">
    <property type="entry name" value="GT4_WbuB-like"/>
    <property type="match status" value="1"/>
</dbReference>
<dbReference type="Pfam" id="PF00534">
    <property type="entry name" value="Glycos_transf_1"/>
    <property type="match status" value="1"/>
</dbReference>
<dbReference type="GO" id="GO:1901135">
    <property type="term" value="P:carbohydrate derivative metabolic process"/>
    <property type="evidence" value="ECO:0007669"/>
    <property type="project" value="UniProtKB-ARBA"/>
</dbReference>
<evidence type="ECO:0000256" key="1">
    <source>
        <dbReference type="ARBA" id="ARBA00022676"/>
    </source>
</evidence>
<dbReference type="RefSeq" id="WP_092996623.1">
    <property type="nucleotide sequence ID" value="NZ_FMWD01000006.1"/>
</dbReference>
<dbReference type="OrthoDB" id="9764577at2"/>
<dbReference type="PANTHER" id="PTHR12526:SF629">
    <property type="entry name" value="TEICHURONIC ACID BIOSYNTHESIS GLYCOSYLTRANSFERASE TUAH-RELATED"/>
    <property type="match status" value="1"/>
</dbReference>
<reference evidence="5 6" key="1">
    <citation type="submission" date="2016-10" db="EMBL/GenBank/DDBJ databases">
        <authorList>
            <person name="de Groot N.N."/>
        </authorList>
    </citation>
    <scope>NUCLEOTIDE SEQUENCE [LARGE SCALE GENOMIC DNA]</scope>
    <source>
        <strain evidence="5 6">HLD2</strain>
    </source>
</reference>
<dbReference type="InterPro" id="IPR001296">
    <property type="entry name" value="Glyco_trans_1"/>
</dbReference>
<dbReference type="SUPFAM" id="SSF53756">
    <property type="entry name" value="UDP-Glycosyltransferase/glycogen phosphorylase"/>
    <property type="match status" value="1"/>
</dbReference>
<dbReference type="GO" id="GO:0016757">
    <property type="term" value="F:glycosyltransferase activity"/>
    <property type="evidence" value="ECO:0007669"/>
    <property type="project" value="UniProtKB-KW"/>
</dbReference>
<keyword evidence="6" id="KW-1185">Reference proteome</keyword>
<feature type="domain" description="Glycosyltransferase subfamily 4-like N-terminal" evidence="4">
    <location>
        <begin position="26"/>
        <end position="164"/>
    </location>
</feature>
<proteinExistence type="predicted"/>
<accession>A0A1G5QIY4</accession>
<dbReference type="AlphaFoldDB" id="A0A1G5QIY4"/>
<dbReference type="EMBL" id="FMWD01000006">
    <property type="protein sequence ID" value="SCZ61510.1"/>
    <property type="molecule type" value="Genomic_DNA"/>
</dbReference>
<dbReference type="Proteomes" id="UP000199648">
    <property type="component" value="Unassembled WGS sequence"/>
</dbReference>
<keyword evidence="1" id="KW-0328">Glycosyltransferase</keyword>
<dbReference type="Gene3D" id="3.40.50.2000">
    <property type="entry name" value="Glycogen Phosphorylase B"/>
    <property type="match status" value="2"/>
</dbReference>
<evidence type="ECO:0000259" key="3">
    <source>
        <dbReference type="Pfam" id="PF00534"/>
    </source>
</evidence>
<evidence type="ECO:0000313" key="6">
    <source>
        <dbReference type="Proteomes" id="UP000199648"/>
    </source>
</evidence>